<evidence type="ECO:0008006" key="4">
    <source>
        <dbReference type="Google" id="ProtNLM"/>
    </source>
</evidence>
<keyword evidence="1" id="KW-0812">Transmembrane</keyword>
<dbReference type="Proteomes" id="UP000655759">
    <property type="component" value="Unassembled WGS sequence"/>
</dbReference>
<sequence length="170" mass="19353">MSNVWKTVLFALLVISAPLLQSASGHALFNSAEETIGDRRIQIATDPEFPEPEKKSKILMRVTDLELNEVPRFTVGIRIFYDNVQVDGIAPQTIDGGHWEFDYVFQRSGNHIFRVDLYDDSAKVRTFTFNMGTQNPFGYIFIYVIASGAIGAAVLFIYIYVPRRLKRSRL</sequence>
<dbReference type="AlphaFoldDB" id="A0A812EUT7"/>
<keyword evidence="1" id="KW-1133">Transmembrane helix</keyword>
<keyword evidence="1" id="KW-0472">Membrane</keyword>
<accession>A0A812EUT7</accession>
<dbReference type="EMBL" id="CAJNAQ010000002">
    <property type="protein sequence ID" value="CAE6487945.1"/>
    <property type="molecule type" value="Genomic_DNA"/>
</dbReference>
<reference evidence="2" key="1">
    <citation type="submission" date="2021-02" db="EMBL/GenBank/DDBJ databases">
        <authorList>
            <person name="Han P."/>
        </authorList>
    </citation>
    <scope>NUCLEOTIDE SEQUENCE</scope>
    <source>
        <strain evidence="2">Candidatus Nitrosotenuis uzonensis 5A</strain>
    </source>
</reference>
<comment type="caution">
    <text evidence="2">The sequence shown here is derived from an EMBL/GenBank/DDBJ whole genome shotgun (WGS) entry which is preliminary data.</text>
</comment>
<feature type="transmembrane region" description="Helical" evidence="1">
    <location>
        <begin position="137"/>
        <end position="161"/>
    </location>
</feature>
<evidence type="ECO:0000313" key="2">
    <source>
        <dbReference type="EMBL" id="CAE6487945.1"/>
    </source>
</evidence>
<organism evidence="2 3">
    <name type="scientific">Candidatus Nitrosotenuis uzonensis</name>
    <dbReference type="NCBI Taxonomy" id="1407055"/>
    <lineage>
        <taxon>Archaea</taxon>
        <taxon>Nitrososphaerota</taxon>
        <taxon>Candidatus Nitrosotenuis</taxon>
    </lineage>
</organism>
<gene>
    <name evidence="2" type="ORF">NUZ5A_20388</name>
</gene>
<proteinExistence type="predicted"/>
<evidence type="ECO:0000256" key="1">
    <source>
        <dbReference type="SAM" id="Phobius"/>
    </source>
</evidence>
<evidence type="ECO:0000313" key="3">
    <source>
        <dbReference type="Proteomes" id="UP000655759"/>
    </source>
</evidence>
<protein>
    <recommendedName>
        <fullName evidence="4">YtkA-like domain-containing protein</fullName>
    </recommendedName>
</protein>
<name>A0A812EUT7_9ARCH</name>